<dbReference type="SUPFAM" id="SSF48371">
    <property type="entry name" value="ARM repeat"/>
    <property type="match status" value="1"/>
</dbReference>
<name>A0A162PTU5_PHYB8</name>
<evidence type="ECO:0000313" key="1">
    <source>
        <dbReference type="EMBL" id="OAD75937.1"/>
    </source>
</evidence>
<dbReference type="InterPro" id="IPR016024">
    <property type="entry name" value="ARM-type_fold"/>
</dbReference>
<dbReference type="OrthoDB" id="6125419at2759"/>
<dbReference type="Proteomes" id="UP000077315">
    <property type="component" value="Unassembled WGS sequence"/>
</dbReference>
<accession>A0A162PTU5</accession>
<keyword evidence="2" id="KW-1185">Reference proteome</keyword>
<proteinExistence type="predicted"/>
<dbReference type="RefSeq" id="XP_018293977.1">
    <property type="nucleotide sequence ID" value="XM_018435325.1"/>
</dbReference>
<evidence type="ECO:0000313" key="2">
    <source>
        <dbReference type="Proteomes" id="UP000077315"/>
    </source>
</evidence>
<protein>
    <recommendedName>
        <fullName evidence="3">DUF3730 domain-containing protein</fullName>
    </recommendedName>
</protein>
<reference evidence="2" key="1">
    <citation type="submission" date="2015-06" db="EMBL/GenBank/DDBJ databases">
        <title>Expansion of signal transduction pathways in fungi by whole-genome duplication.</title>
        <authorList>
            <consortium name="DOE Joint Genome Institute"/>
            <person name="Corrochano L.M."/>
            <person name="Kuo A."/>
            <person name="Marcet-Houben M."/>
            <person name="Polaino S."/>
            <person name="Salamov A."/>
            <person name="Villalobos J.M."/>
            <person name="Alvarez M.I."/>
            <person name="Avalos J."/>
            <person name="Benito E.P."/>
            <person name="Benoit I."/>
            <person name="Burger G."/>
            <person name="Camino L.P."/>
            <person name="Canovas D."/>
            <person name="Cerda-Olmedo E."/>
            <person name="Cheng J.-F."/>
            <person name="Dominguez A."/>
            <person name="Elias M."/>
            <person name="Eslava A.P."/>
            <person name="Glaser F."/>
            <person name="Grimwood J."/>
            <person name="Gutierrez G."/>
            <person name="Heitman J."/>
            <person name="Henrissat B."/>
            <person name="Iturriaga E.A."/>
            <person name="Lang B.F."/>
            <person name="Lavin J.L."/>
            <person name="Lee S."/>
            <person name="Li W."/>
            <person name="Lindquist E."/>
            <person name="Lopez-Garcia S."/>
            <person name="Luque E.M."/>
            <person name="Marcos A.T."/>
            <person name="Martin J."/>
            <person name="McCluskey K."/>
            <person name="Medina H.R."/>
            <person name="Miralles-Duran A."/>
            <person name="Miyazaki A."/>
            <person name="Munoz-Torres E."/>
            <person name="Oguiza J.A."/>
            <person name="Ohm R."/>
            <person name="Olmedo M."/>
            <person name="Orejas M."/>
            <person name="Ortiz-Castellanos L."/>
            <person name="Pisabarro A.G."/>
            <person name="Rodriguez-Romero J."/>
            <person name="Ruiz-Herrera J."/>
            <person name="Ruiz-Vazquez R."/>
            <person name="Sanz C."/>
            <person name="Schackwitz W."/>
            <person name="Schmutz J."/>
            <person name="Shahriari M."/>
            <person name="Shelest E."/>
            <person name="Silva-Franco F."/>
            <person name="Soanes D."/>
            <person name="Syed K."/>
            <person name="Tagua V.G."/>
            <person name="Talbot N.J."/>
            <person name="Thon M."/>
            <person name="De vries R.P."/>
            <person name="Wiebenga A."/>
            <person name="Yadav J.S."/>
            <person name="Braun E.L."/>
            <person name="Baker S."/>
            <person name="Garre V."/>
            <person name="Horwitz B."/>
            <person name="Torres-Martinez S."/>
            <person name="Idnurm A."/>
            <person name="Herrera-Estrella A."/>
            <person name="Gabaldon T."/>
            <person name="Grigoriev I.V."/>
        </authorList>
    </citation>
    <scope>NUCLEOTIDE SEQUENCE [LARGE SCALE GENOMIC DNA]</scope>
    <source>
        <strain evidence="2">NRRL 1555(-)</strain>
    </source>
</reference>
<dbReference type="VEuPathDB" id="FungiDB:PHYBLDRAFT_165916"/>
<evidence type="ECO:0008006" key="3">
    <source>
        <dbReference type="Google" id="ProtNLM"/>
    </source>
</evidence>
<dbReference type="STRING" id="763407.A0A162PTU5"/>
<dbReference type="GeneID" id="28996231"/>
<organism evidence="1 2">
    <name type="scientific">Phycomyces blakesleeanus (strain ATCC 8743b / DSM 1359 / FGSC 10004 / NBRC 33097 / NRRL 1555)</name>
    <dbReference type="NCBI Taxonomy" id="763407"/>
    <lineage>
        <taxon>Eukaryota</taxon>
        <taxon>Fungi</taxon>
        <taxon>Fungi incertae sedis</taxon>
        <taxon>Mucoromycota</taxon>
        <taxon>Mucoromycotina</taxon>
        <taxon>Mucoromycetes</taxon>
        <taxon>Mucorales</taxon>
        <taxon>Phycomycetaceae</taxon>
        <taxon>Phycomyces</taxon>
    </lineage>
</organism>
<gene>
    <name evidence="1" type="ORF">PHYBLDRAFT_165916</name>
</gene>
<dbReference type="EMBL" id="KV440976">
    <property type="protein sequence ID" value="OAD75937.1"/>
    <property type="molecule type" value="Genomic_DNA"/>
</dbReference>
<dbReference type="InParanoid" id="A0A162PTU5"/>
<sequence>MSGTGTDDTTIQHRFVQIHQTRALELDQTEKLWTILARQNLSPIAVSNACDKIIKAIQDDKLRYQDTLQGLQNLVLTTDQSLKSSIFLHTITQLLLLHIQNKKFRSVQFCLSTSLPGVLHPFVLILRENPESYYDLLSEIDFCFENISDEEPELADSLFQVFTPFFDAVFFTNLGVDSTALLNKCTSLLMGSDEKGGLRYNTLNYLMSVSQRYPTQRSMHHHLALVDILICALTTHVELNKSIEEKTRVFFATNMSYQLLIRACDAAVYGRPTLPYIQRFAQLEEFSDMFTGNVLADPSPSIVWVSLSYLLMVSQTVSDQALIIKTMYAFVDLVGPILSTALIPLLQTLPEVVDSRENLKSSIMEIISKSNETDSEFKDNEDILKEIKSDISKHHITGVMANMLPHLINFFKDKPTMQVYPVDTITMSSSLSCIYTLLFSTPHIFNSDEGIRRAYLDRISAIVSSNYGASYKFPALLLLLHLLRHPVITTDTILYILQSVLPSFADPNDLTMTSKILQITLAIIYGQNTTLGGMQSSRETTMASVGIKTLEKIYERQPRVWQELKRVLSDWVIRRKSITGFSRKNASLATLQMELSVLTTMRDLCISKPRECAPTILPMVISLLQSCQDLSITTLTIIVQTICACIRAGMAEPRSVWNVAMRYIAKYAMENDIDKVQLLHEAICDFFSIVGDKDELSEPYIEFKNEVLNDFLAFLIQCSNEEVQTFALKALSHFTAVDIATLLPEKAKPYVSEIASSVHPSIGYANVLAKLMSHELDSMLRGLFKEENSKKITPEETLEGKRNIVLVGEKEYTIGSQFVTGWENARVIPGLRSGYAISVLYTIHNHVDRQGSSNTPENMTKTKWYRCMQTSIADIGLTDHIMIRISCLSAWMALFEKALVGTEADIEARGTVLLKDLTLRLERSTVPGTTCNILLAVTGLIVTAYRIIPSFATASASQIIDILTSKYIMKAGRSTSYSTLLMSEEVQFAARFSLGYISACVITNEKALTRLLDIFLQNVTEKTSTRSIDTSLDLVQFANGFAAGHFTGALATWPTKTPGINELVKTGIESLLNYCNMGTDEVSESKALGIMMGWASSIKQDDMREIYQFAKDTLRLYIDGVLVNKGVLLGSTWVCAYGSSQEDQIDEESANLLESAMTAASLDHTMNQHYFHFAANFAKVNRLRMILSDNDSEESEAYQNILLEQVQKVQKEDPSSHERLAALFSLSSLLGVDYLNAITDQELIYAEAQKYNSGTRSPVLDTLTVVAGLTDGGSPVGNLKSGRIAAALCGKVVHSALNMRDTLQLKQDNVSSGSLQSQIQHQAMMAIANSSEPKTYTRLNNNTSYLRAIFDALTDIVDNLDNSLDKDSVEPTSLVFLCSIKDTPGPLPPVNWFNILTKLTTVSKTTWNECIMLASTHLATSMSLTEYIISQLSQDLSHFPKEIQILLLGEAGLGMVLELGGLTGHESSRTGYKRRGMDAVTKKTSVSEIRCIELVDIHAKMFSKLPILAQSTFLDTIKNHLPLHLEVFDEKKTSLVENLRSVVMYNVTLPLLERSDIEKHDGLVNVLQASIACSILDINQLTQANALEDWLTVETAYGKTIGIMEICNLKRTNTAVKRITETCTRLLILGVSHAMTWDVLAETIRKNSQSDEERLTWVVRFLDILIVIGSLRLPNCCNSLMAGISYGLRAILEKMWKTECNLDINTRACDLPIILGDTGHLLTFVINDSNKHKQGQQQIIKRILKMIELVERMEEKEPLKGFFTRVLRGCTKEAIGQDSQMMRLISYQ</sequence>